<gene>
    <name evidence="2" type="ORF">ERS417307_02735</name>
</gene>
<dbReference type="SUPFAM" id="SSF46955">
    <property type="entry name" value="Putative DNA-binding domain"/>
    <property type="match status" value="1"/>
</dbReference>
<evidence type="ECO:0000259" key="1">
    <source>
        <dbReference type="Pfam" id="PF12728"/>
    </source>
</evidence>
<evidence type="ECO:0000313" key="3">
    <source>
        <dbReference type="Proteomes" id="UP000095419"/>
    </source>
</evidence>
<name>A0A174IZB1_BACUN</name>
<dbReference type="PANTHER" id="PTHR34585">
    <property type="match status" value="1"/>
</dbReference>
<dbReference type="AlphaFoldDB" id="A0A174IZB1"/>
<feature type="domain" description="Helix-turn-helix" evidence="1">
    <location>
        <begin position="40"/>
        <end position="86"/>
    </location>
</feature>
<accession>A0A174IZB1</accession>
<dbReference type="InterPro" id="IPR009061">
    <property type="entry name" value="DNA-bd_dom_put_sf"/>
</dbReference>
<dbReference type="PANTHER" id="PTHR34585:SF22">
    <property type="entry name" value="HELIX-TURN-HELIX DOMAIN-CONTAINING PROTEIN"/>
    <property type="match status" value="1"/>
</dbReference>
<sequence>MEIVNIEAGTFKEMVAAWHSLKSKLEKLQDLCLRKEPDEWLDSKKVCEVLSISSRSLQHLRNNGTLSFTRIDKKIFYRKQDVMSLLTTIQKKK</sequence>
<dbReference type="Proteomes" id="UP000095419">
    <property type="component" value="Unassembled WGS sequence"/>
</dbReference>
<dbReference type="InterPro" id="IPR041657">
    <property type="entry name" value="HTH_17"/>
</dbReference>
<dbReference type="RefSeq" id="WP_057088898.1">
    <property type="nucleotide sequence ID" value="NZ_CYZF01000008.1"/>
</dbReference>
<dbReference type="Pfam" id="PF12728">
    <property type="entry name" value="HTH_17"/>
    <property type="match status" value="1"/>
</dbReference>
<evidence type="ECO:0000313" key="2">
    <source>
        <dbReference type="EMBL" id="CUO92793.1"/>
    </source>
</evidence>
<protein>
    <submittedName>
        <fullName evidence="2">DNA binding domain-containing protein</fullName>
    </submittedName>
</protein>
<reference evidence="2 3" key="1">
    <citation type="submission" date="2015-09" db="EMBL/GenBank/DDBJ databases">
        <authorList>
            <consortium name="Pathogen Informatics"/>
        </authorList>
    </citation>
    <scope>NUCLEOTIDE SEQUENCE [LARGE SCALE GENOMIC DNA]</scope>
    <source>
        <strain evidence="2 3">2789STDY5608791</strain>
    </source>
</reference>
<dbReference type="EMBL" id="CYZF01000008">
    <property type="protein sequence ID" value="CUO92793.1"/>
    <property type="molecule type" value="Genomic_DNA"/>
</dbReference>
<proteinExistence type="predicted"/>
<organism evidence="2 3">
    <name type="scientific">Bacteroides uniformis</name>
    <dbReference type="NCBI Taxonomy" id="820"/>
    <lineage>
        <taxon>Bacteria</taxon>
        <taxon>Pseudomonadati</taxon>
        <taxon>Bacteroidota</taxon>
        <taxon>Bacteroidia</taxon>
        <taxon>Bacteroidales</taxon>
        <taxon>Bacteroidaceae</taxon>
        <taxon>Bacteroides</taxon>
    </lineage>
</organism>